<feature type="compositionally biased region" description="Acidic residues" evidence="4">
    <location>
        <begin position="161"/>
        <end position="171"/>
    </location>
</feature>
<dbReference type="GO" id="GO:0042273">
    <property type="term" value="P:ribosomal large subunit biogenesis"/>
    <property type="evidence" value="ECO:0007669"/>
    <property type="project" value="TreeGrafter"/>
</dbReference>
<comment type="caution">
    <text evidence="5">The sequence shown here is derived from an EMBL/GenBank/DDBJ whole genome shotgun (WGS) entry which is preliminary data.</text>
</comment>
<evidence type="ECO:0000256" key="2">
    <source>
        <dbReference type="ARBA" id="ARBA00005907"/>
    </source>
</evidence>
<reference evidence="5 6" key="1">
    <citation type="submission" date="2018-06" db="EMBL/GenBank/DDBJ databases">
        <title>The Genome of Cuscuta australis (Dodder) Provides Insight into the Evolution of Plant Parasitism.</title>
        <authorList>
            <person name="Liu H."/>
        </authorList>
    </citation>
    <scope>NUCLEOTIDE SEQUENCE [LARGE SCALE GENOMIC DNA]</scope>
    <source>
        <strain evidence="6">cv. Yunnan</strain>
        <tissue evidence="5">Vines</tissue>
    </source>
</reference>
<gene>
    <name evidence="5" type="ORF">DM860_003455</name>
</gene>
<dbReference type="EMBL" id="NQVE01000142">
    <property type="protein sequence ID" value="RAL44696.1"/>
    <property type="molecule type" value="Genomic_DNA"/>
</dbReference>
<organism evidence="5 6">
    <name type="scientific">Cuscuta australis</name>
    <dbReference type="NCBI Taxonomy" id="267555"/>
    <lineage>
        <taxon>Eukaryota</taxon>
        <taxon>Viridiplantae</taxon>
        <taxon>Streptophyta</taxon>
        <taxon>Embryophyta</taxon>
        <taxon>Tracheophyta</taxon>
        <taxon>Spermatophyta</taxon>
        <taxon>Magnoliopsida</taxon>
        <taxon>eudicotyledons</taxon>
        <taxon>Gunneridae</taxon>
        <taxon>Pentapetalae</taxon>
        <taxon>asterids</taxon>
        <taxon>lamiids</taxon>
        <taxon>Solanales</taxon>
        <taxon>Convolvulaceae</taxon>
        <taxon>Cuscuteae</taxon>
        <taxon>Cuscuta</taxon>
        <taxon>Cuscuta subgen. Grammica</taxon>
        <taxon>Cuscuta sect. Cleistogrammica</taxon>
    </lineage>
</organism>
<name>A0A328DGS7_9ASTE</name>
<sequence length="709" mass="80717">MGKLGLKARKFARKNLPSVSRRQRKTKVLFKKRFAAKKERITAKSPVGKTEQRNESSTTDEVFEDISLGAAFMEDKNNMADVASDSDGYLSEETGGELDTEHISFQEDSNDGSSLSEENRILFEDLVVKKNKLRRIKKKNPDFCKLLEKRKDVEVHKGTTESDEDEIDEDGSGERKRHFIKDTAVGSWCQLIKGEHRESAAVSLFNAYRTACHYGAESGHQFQSSDAFCNIILFVLSEADNLIRELLKISSSKSKKEVMELCNKSKSKNVRPLIKSYLRSTLFLLNEVTDSDVLAFALTRLRASVVFFAVFPSLLHRLIKTSVHLWASGGGVLSSASFLVIRDTAAMFTSECFEDCLAKTFGSYLAQSRVPEIVNIKHIQFLRNSLVDLFSVDIERCSEKAIISVSQLAKVLKWGLHTKKREAVKKICSWEYINCVDLWVEFLSVNMQDYDFQSLFFTMVQLINGIACMFSGPRYFPLRLKCIQWLNRLSSASGIFVPVASFVLDVLEYKMIKEDVKNGNALNFESVLKLPKLCLKSEVFQEESILSVIEQLSAHFAQWSYHISFPELATIPIIRLKKFLETTCTESFKRIIKRLIDQVEQNADFVRRKRDEVAFSPNDHQSAELFLQLEKSSFNAPFTQYYKSVLDKAALRTSKNGKKMRLPMPKKKPIKAETRAVIADAANPVQAKRNSNNDDEMVKLKGKKKKQRT</sequence>
<comment type="similarity">
    <text evidence="2">Belongs to the NOC2 family.</text>
</comment>
<dbReference type="AlphaFoldDB" id="A0A328DGS7"/>
<evidence type="ECO:0008006" key="7">
    <source>
        <dbReference type="Google" id="ProtNLM"/>
    </source>
</evidence>
<protein>
    <recommendedName>
        <fullName evidence="7">Nucleolar complex protein 2 homolog</fullName>
    </recommendedName>
</protein>
<dbReference type="PANTHER" id="PTHR12687">
    <property type="entry name" value="NUCLEOLAR COMPLEX 2 AND RAD4-RELATED"/>
    <property type="match status" value="1"/>
</dbReference>
<comment type="subcellular location">
    <subcellularLocation>
        <location evidence="1">Nucleus</location>
    </subcellularLocation>
</comment>
<dbReference type="PANTHER" id="PTHR12687:SF8">
    <property type="entry name" value="PROTEIN REBELOTE"/>
    <property type="match status" value="1"/>
</dbReference>
<accession>A0A328DGS7</accession>
<evidence type="ECO:0000256" key="3">
    <source>
        <dbReference type="ARBA" id="ARBA00023242"/>
    </source>
</evidence>
<proteinExistence type="inferred from homology"/>
<feature type="region of interest" description="Disordered" evidence="4">
    <location>
        <begin position="155"/>
        <end position="174"/>
    </location>
</feature>
<dbReference type="InterPro" id="IPR005343">
    <property type="entry name" value="Noc2"/>
</dbReference>
<keyword evidence="3" id="KW-0539">Nucleus</keyword>
<dbReference type="Pfam" id="PF03715">
    <property type="entry name" value="Noc2"/>
    <property type="match status" value="1"/>
</dbReference>
<dbReference type="GO" id="GO:0030691">
    <property type="term" value="C:Noc2p-Noc3p complex"/>
    <property type="evidence" value="ECO:0007669"/>
    <property type="project" value="TreeGrafter"/>
</dbReference>
<feature type="region of interest" description="Disordered" evidence="4">
    <location>
        <begin position="1"/>
        <end position="22"/>
    </location>
</feature>
<evidence type="ECO:0000313" key="6">
    <source>
        <dbReference type="Proteomes" id="UP000249390"/>
    </source>
</evidence>
<feature type="region of interest" description="Disordered" evidence="4">
    <location>
        <begin position="680"/>
        <end position="709"/>
    </location>
</feature>
<keyword evidence="6" id="KW-1185">Reference proteome</keyword>
<dbReference type="GO" id="GO:0005730">
    <property type="term" value="C:nucleolus"/>
    <property type="evidence" value="ECO:0007669"/>
    <property type="project" value="TreeGrafter"/>
</dbReference>
<dbReference type="GO" id="GO:0005654">
    <property type="term" value="C:nucleoplasm"/>
    <property type="evidence" value="ECO:0007669"/>
    <property type="project" value="TreeGrafter"/>
</dbReference>
<feature type="compositionally biased region" description="Basic residues" evidence="4">
    <location>
        <begin position="700"/>
        <end position="709"/>
    </location>
</feature>
<feature type="region of interest" description="Disordered" evidence="4">
    <location>
        <begin position="40"/>
        <end position="60"/>
    </location>
</feature>
<dbReference type="GO" id="GO:0030690">
    <property type="term" value="C:Noc1p-Noc2p complex"/>
    <property type="evidence" value="ECO:0007669"/>
    <property type="project" value="TreeGrafter"/>
</dbReference>
<feature type="compositionally biased region" description="Basic residues" evidence="4">
    <location>
        <begin position="1"/>
        <end position="13"/>
    </location>
</feature>
<evidence type="ECO:0000313" key="5">
    <source>
        <dbReference type="EMBL" id="RAL44696.1"/>
    </source>
</evidence>
<dbReference type="Proteomes" id="UP000249390">
    <property type="component" value="Unassembled WGS sequence"/>
</dbReference>
<evidence type="ECO:0000256" key="4">
    <source>
        <dbReference type="SAM" id="MobiDB-lite"/>
    </source>
</evidence>
<evidence type="ECO:0000256" key="1">
    <source>
        <dbReference type="ARBA" id="ARBA00004123"/>
    </source>
</evidence>